<evidence type="ECO:0000313" key="2">
    <source>
        <dbReference type="EMBL" id="SFV61452.1"/>
    </source>
</evidence>
<proteinExistence type="predicted"/>
<feature type="transmembrane region" description="Helical" evidence="1">
    <location>
        <begin position="12"/>
        <end position="31"/>
    </location>
</feature>
<gene>
    <name evidence="2" type="ORF">MNB_SUP05-5-542</name>
</gene>
<sequence>MGFKPETLRLFIGMFVSGAGILFFDFFRILVNSEIYNQLYGEMLFSITAAIVLFILAFFLLRDLSKKGG</sequence>
<dbReference type="AlphaFoldDB" id="A0A1W1C6V5"/>
<keyword evidence="1" id="KW-1133">Transmembrane helix</keyword>
<evidence type="ECO:0000256" key="1">
    <source>
        <dbReference type="SAM" id="Phobius"/>
    </source>
</evidence>
<feature type="transmembrane region" description="Helical" evidence="1">
    <location>
        <begin position="43"/>
        <end position="61"/>
    </location>
</feature>
<keyword evidence="1" id="KW-0812">Transmembrane</keyword>
<reference evidence="2" key="1">
    <citation type="submission" date="2016-10" db="EMBL/GenBank/DDBJ databases">
        <authorList>
            <person name="de Groot N.N."/>
        </authorList>
    </citation>
    <scope>NUCLEOTIDE SEQUENCE</scope>
</reference>
<name>A0A1W1C6V5_9ZZZZ</name>
<keyword evidence="1" id="KW-0472">Membrane</keyword>
<dbReference type="EMBL" id="FPHJ01000033">
    <property type="protein sequence ID" value="SFV61452.1"/>
    <property type="molecule type" value="Genomic_DNA"/>
</dbReference>
<protein>
    <submittedName>
        <fullName evidence="2">Uncharacterized protein</fullName>
    </submittedName>
</protein>
<organism evidence="2">
    <name type="scientific">hydrothermal vent metagenome</name>
    <dbReference type="NCBI Taxonomy" id="652676"/>
    <lineage>
        <taxon>unclassified sequences</taxon>
        <taxon>metagenomes</taxon>
        <taxon>ecological metagenomes</taxon>
    </lineage>
</organism>
<accession>A0A1W1C6V5</accession>